<dbReference type="GeneID" id="92881067"/>
<dbReference type="PANTHER" id="PTHR37938">
    <property type="entry name" value="BLL0215 PROTEIN"/>
    <property type="match status" value="1"/>
</dbReference>
<protein>
    <recommendedName>
        <fullName evidence="2">YdbS-like PH domain-containing protein</fullName>
    </recommendedName>
</protein>
<dbReference type="InterPro" id="IPR005182">
    <property type="entry name" value="YdbS-like_PH"/>
</dbReference>
<name>A0ABN0C1I5_9ACTN</name>
<keyword evidence="1" id="KW-1133">Transmembrane helix</keyword>
<reference evidence="3" key="1">
    <citation type="submission" date="2010-08" db="EMBL/GenBank/DDBJ databases">
        <authorList>
            <person name="Weinstock G."/>
            <person name="Sodergren E."/>
            <person name="Clifton S."/>
            <person name="Fulton L."/>
            <person name="Fulton B."/>
            <person name="Courtney L."/>
            <person name="Fronick C."/>
            <person name="Harrison M."/>
            <person name="Strong C."/>
            <person name="Farmer C."/>
            <person name="Delahaunty K."/>
            <person name="Markovic C."/>
            <person name="Hall O."/>
            <person name="Minx P."/>
            <person name="Tomlinson C."/>
            <person name="Mitreva M."/>
            <person name="Hou S."/>
            <person name="Chen J."/>
            <person name="Wollam A."/>
            <person name="Pepin K.H."/>
            <person name="Johnson M."/>
            <person name="Bhonagiri V."/>
            <person name="Zhang X."/>
            <person name="Suruliraj S."/>
            <person name="Warren W."/>
            <person name="Chinwalla A."/>
            <person name="Mardis E.R."/>
            <person name="Wilson R.K."/>
        </authorList>
    </citation>
    <scope>NUCLEOTIDE SEQUENCE [LARGE SCALE GENOMIC DNA]</scope>
    <source>
        <strain evidence="3">HL044PA1</strain>
    </source>
</reference>
<feature type="transmembrane region" description="Helical" evidence="1">
    <location>
        <begin position="27"/>
        <end position="47"/>
    </location>
</feature>
<gene>
    <name evidence="3" type="ORF">HMPREF9607_02832</name>
</gene>
<dbReference type="EMBL" id="ADZU01000044">
    <property type="protein sequence ID" value="EFS90993.1"/>
    <property type="molecule type" value="Genomic_DNA"/>
</dbReference>
<evidence type="ECO:0000313" key="4">
    <source>
        <dbReference type="Proteomes" id="UP000003179"/>
    </source>
</evidence>
<evidence type="ECO:0000256" key="1">
    <source>
        <dbReference type="SAM" id="Phobius"/>
    </source>
</evidence>
<accession>A0ABN0C1I5</accession>
<evidence type="ECO:0000259" key="2">
    <source>
        <dbReference type="Pfam" id="PF03703"/>
    </source>
</evidence>
<dbReference type="Pfam" id="PF03703">
    <property type="entry name" value="bPH_2"/>
    <property type="match status" value="1"/>
</dbReference>
<keyword evidence="4" id="KW-1185">Reference proteome</keyword>
<organism evidence="3 4">
    <name type="scientific">Cutibacterium modestum HL044PA1</name>
    <dbReference type="NCBI Taxonomy" id="765109"/>
    <lineage>
        <taxon>Bacteria</taxon>
        <taxon>Bacillati</taxon>
        <taxon>Actinomycetota</taxon>
        <taxon>Actinomycetes</taxon>
        <taxon>Propionibacteriales</taxon>
        <taxon>Propionibacteriaceae</taxon>
        <taxon>Cutibacterium</taxon>
        <taxon>Cutibacterium modestum</taxon>
    </lineage>
</organism>
<feature type="transmembrane region" description="Helical" evidence="1">
    <location>
        <begin position="59"/>
        <end position="80"/>
    </location>
</feature>
<feature type="domain" description="YdbS-like PH" evidence="2">
    <location>
        <begin position="79"/>
        <end position="147"/>
    </location>
</feature>
<proteinExistence type="predicted"/>
<dbReference type="RefSeq" id="WP_002528587.1">
    <property type="nucleotide sequence ID" value="NZ_GL383194.1"/>
</dbReference>
<sequence>MVRIGQPLRRNRDETVLVHTRRHAKSLFWPVVMGFVGVVGAAALLGIMPTDMRTQYWPIVAAIAAVIIIVGTLAPWLKWFTTTMTITDRRVMLRHGVVVRRGHDVMIDSLIDVSWQAGVFDRMMGCGKLILTTPSGQMVLNDVPGVRRVADLFTDLTDGEYGGYSAYLSDDYCEESITAR</sequence>
<evidence type="ECO:0000313" key="3">
    <source>
        <dbReference type="EMBL" id="EFS90993.1"/>
    </source>
</evidence>
<comment type="caution">
    <text evidence="3">The sequence shown here is derived from an EMBL/GenBank/DDBJ whole genome shotgun (WGS) entry which is preliminary data.</text>
</comment>
<keyword evidence="1" id="KW-0812">Transmembrane</keyword>
<dbReference type="Proteomes" id="UP000003179">
    <property type="component" value="Unassembled WGS sequence"/>
</dbReference>
<dbReference type="PANTHER" id="PTHR37938:SF1">
    <property type="entry name" value="BLL0215 PROTEIN"/>
    <property type="match status" value="1"/>
</dbReference>
<keyword evidence="1" id="KW-0472">Membrane</keyword>